<dbReference type="Proteomes" id="UP000038009">
    <property type="component" value="Unassembled WGS sequence"/>
</dbReference>
<evidence type="ECO:0000256" key="1">
    <source>
        <dbReference type="SAM" id="MobiDB-lite"/>
    </source>
</evidence>
<proteinExistence type="predicted"/>
<dbReference type="OrthoDB" id="2160189at2759"/>
<feature type="compositionally biased region" description="Acidic residues" evidence="1">
    <location>
        <begin position="520"/>
        <end position="529"/>
    </location>
</feature>
<dbReference type="PANTHER" id="PTHR34948">
    <property type="entry name" value="OS08G0299200 PROTEIN"/>
    <property type="match status" value="1"/>
</dbReference>
<dbReference type="AlphaFoldDB" id="A0A0N1IMD6"/>
<dbReference type="VEuPathDB" id="TriTrypDB:Lsey_0011_0390"/>
<comment type="caution">
    <text evidence="2">The sequence shown here is derived from an EMBL/GenBank/DDBJ whole genome shotgun (WGS) entry which is preliminary data.</text>
</comment>
<sequence>MQIEVKLSIDSAKGYERTAQTLASHHIKDECYYDFFFDFSYRALQERDSVLRLRVPCELHSVPAASAAETYFSTTEDRASRTTTEVRDDGGEDDAKVGAATTAALTSGGGTVGGYDPDAEYEAFLRACRGQNANLGEAASTQSNLDGTVTSHVGSAFSSSVCGATRSRALPQPIRVAGATGKLFLKQKNTVQHGHQMTFVAEDADVPADVVEALVKLVPVPLFATGVITPSGPRSTDPAMNAFTVLSAYAQRRPCSDDGEGDSAVKRIVAQLTEIASAYTSATASRSFRKRARSESQESDAHFTQVRFAAMGARSSYTQQQLATAALAEDEGEQQKEHEPPLLSKAGSSTAVAATSLEAVGGFLTLRRIYAYTGVHQGVGDSESGSPRDAKLHETLRVRLDKSFLLPGFAIYELEVPKCGVAVEDVTEEVCTFLKRLGVHYHTGSESKYARYVHYLAATRDVEQSAMDVKLRLTSVNGFEEVRRNLQRLTQSTGTSSSLSRGDAQRSSQDKRYISNTEVDNADGDDCDNDTWWQTNPSGDVQETNEDFFFDSPEQTLRRGQTFLRLRKQRHLGNYVLALKAHQMFTGGQRNSMSSKLELSKVIAHALVDNPTQFLRDHYDNFSLMKTIWDEFGVRELCRIATFTTERLIVPWWSAKTQPSTLQRSWASASAKRSGLAPQSQPIFKSTSYLLSQKLQQAEKEPEVVDGRSKQPPLVPPLLIHLDKTLYKLPSNTKVARVPFSHGRPWTDRQCETYEVEVTNIEDSTEPKEVIRELTELLNGMGVEWSVGVRNKLEQYFALIDA</sequence>
<feature type="compositionally biased region" description="Low complexity" evidence="1">
    <location>
        <begin position="489"/>
        <end position="502"/>
    </location>
</feature>
<feature type="region of interest" description="Disordered" evidence="1">
    <location>
        <begin position="321"/>
        <end position="347"/>
    </location>
</feature>
<organism evidence="2 3">
    <name type="scientific">Leptomonas seymouri</name>
    <dbReference type="NCBI Taxonomy" id="5684"/>
    <lineage>
        <taxon>Eukaryota</taxon>
        <taxon>Discoba</taxon>
        <taxon>Euglenozoa</taxon>
        <taxon>Kinetoplastea</taxon>
        <taxon>Metakinetoplastina</taxon>
        <taxon>Trypanosomatida</taxon>
        <taxon>Trypanosomatidae</taxon>
        <taxon>Leishmaniinae</taxon>
        <taxon>Leptomonas</taxon>
    </lineage>
</organism>
<name>A0A0N1IMD6_LEPSE</name>
<feature type="region of interest" description="Disordered" evidence="1">
    <location>
        <begin position="489"/>
        <end position="530"/>
    </location>
</feature>
<protein>
    <submittedName>
        <fullName evidence="2">Uncharacterized protein</fullName>
    </submittedName>
</protein>
<reference evidence="2 3" key="1">
    <citation type="journal article" date="2015" name="PLoS Pathog.">
        <title>Leptomonas seymouri: Adaptations to the Dixenous Life Cycle Analyzed by Genome Sequencing, Transcriptome Profiling and Co-infection with Leishmania donovani.</title>
        <authorList>
            <person name="Kraeva N."/>
            <person name="Butenko A."/>
            <person name="Hlavacova J."/>
            <person name="Kostygov A."/>
            <person name="Myskova J."/>
            <person name="Grybchuk D."/>
            <person name="Lestinova T."/>
            <person name="Votypka J."/>
            <person name="Volf P."/>
            <person name="Opperdoes F."/>
            <person name="Flegontov P."/>
            <person name="Lukes J."/>
            <person name="Yurchenko V."/>
        </authorList>
    </citation>
    <scope>NUCLEOTIDE SEQUENCE [LARGE SCALE GENOMIC DNA]</scope>
    <source>
        <strain evidence="2 3">ATCC 30220</strain>
    </source>
</reference>
<gene>
    <name evidence="2" type="ORF">ABL78_0835</name>
</gene>
<dbReference type="PANTHER" id="PTHR34948:SF2">
    <property type="entry name" value="TRIPHOSPHATE TUNNEL METALLOENZYME 3"/>
    <property type="match status" value="1"/>
</dbReference>
<accession>A0A0N1IMD6</accession>
<evidence type="ECO:0000313" key="3">
    <source>
        <dbReference type="Proteomes" id="UP000038009"/>
    </source>
</evidence>
<keyword evidence="3" id="KW-1185">Reference proteome</keyword>
<dbReference type="Gene3D" id="2.40.320.10">
    <property type="entry name" value="Hypothetical Protein Pfu-838710-001"/>
    <property type="match status" value="3"/>
</dbReference>
<dbReference type="EMBL" id="LJSK01000011">
    <property type="protein sequence ID" value="KPI90082.1"/>
    <property type="molecule type" value="Genomic_DNA"/>
</dbReference>
<dbReference type="OMA" id="VPKCGVA"/>
<evidence type="ECO:0000313" key="2">
    <source>
        <dbReference type="EMBL" id="KPI90082.1"/>
    </source>
</evidence>